<evidence type="ECO:0000313" key="2">
    <source>
        <dbReference type="Proteomes" id="UP001176941"/>
    </source>
</evidence>
<sequence length="112" mass="12789">MPSSRASSQLREPNLGLLRLLHCRRILYLGDTGEAQEDGDPVVKESWRHKWPKHRKSHQSRRLVLSKERETLLGYKHVSCILEDPYYKILASFIDTESRAGLPRAGGRGHGS</sequence>
<accession>A0ABN8YW50</accession>
<proteinExistence type="predicted"/>
<dbReference type="Proteomes" id="UP001176941">
    <property type="component" value="Chromosome 23"/>
</dbReference>
<name>A0ABN8YW50_RANTA</name>
<protein>
    <submittedName>
        <fullName evidence="1">Uncharacterized protein</fullName>
    </submittedName>
</protein>
<evidence type="ECO:0000313" key="1">
    <source>
        <dbReference type="EMBL" id="CAI9164871.1"/>
    </source>
</evidence>
<dbReference type="EMBL" id="OX459959">
    <property type="protein sequence ID" value="CAI9164871.1"/>
    <property type="molecule type" value="Genomic_DNA"/>
</dbReference>
<reference evidence="1" key="1">
    <citation type="submission" date="2023-04" db="EMBL/GenBank/DDBJ databases">
        <authorList>
            <consortium name="ELIXIR-Norway"/>
        </authorList>
    </citation>
    <scope>NUCLEOTIDE SEQUENCE [LARGE SCALE GENOMIC DNA]</scope>
</reference>
<gene>
    <name evidence="1" type="ORF">MRATA1EN1_LOCUS13833</name>
</gene>
<organism evidence="1 2">
    <name type="scientific">Rangifer tarandus platyrhynchus</name>
    <name type="common">Svalbard reindeer</name>
    <dbReference type="NCBI Taxonomy" id="3082113"/>
    <lineage>
        <taxon>Eukaryota</taxon>
        <taxon>Metazoa</taxon>
        <taxon>Chordata</taxon>
        <taxon>Craniata</taxon>
        <taxon>Vertebrata</taxon>
        <taxon>Euteleostomi</taxon>
        <taxon>Mammalia</taxon>
        <taxon>Eutheria</taxon>
        <taxon>Laurasiatheria</taxon>
        <taxon>Artiodactyla</taxon>
        <taxon>Ruminantia</taxon>
        <taxon>Pecora</taxon>
        <taxon>Cervidae</taxon>
        <taxon>Odocoileinae</taxon>
        <taxon>Rangifer</taxon>
    </lineage>
</organism>
<keyword evidence="2" id="KW-1185">Reference proteome</keyword>